<organism evidence="2 3">
    <name type="scientific">Araneus ventricosus</name>
    <name type="common">Orbweaver spider</name>
    <name type="synonym">Epeira ventricosa</name>
    <dbReference type="NCBI Taxonomy" id="182803"/>
    <lineage>
        <taxon>Eukaryota</taxon>
        <taxon>Metazoa</taxon>
        <taxon>Ecdysozoa</taxon>
        <taxon>Arthropoda</taxon>
        <taxon>Chelicerata</taxon>
        <taxon>Arachnida</taxon>
        <taxon>Araneae</taxon>
        <taxon>Araneomorphae</taxon>
        <taxon>Entelegynae</taxon>
        <taxon>Araneoidea</taxon>
        <taxon>Araneidae</taxon>
        <taxon>Araneus</taxon>
    </lineage>
</organism>
<dbReference type="AlphaFoldDB" id="A0A4Y2GLD4"/>
<protein>
    <submittedName>
        <fullName evidence="2">Uncharacterized protein</fullName>
    </submittedName>
</protein>
<proteinExistence type="predicted"/>
<dbReference type="Proteomes" id="UP000499080">
    <property type="component" value="Unassembled WGS sequence"/>
</dbReference>
<feature type="compositionally biased region" description="Basic and acidic residues" evidence="1">
    <location>
        <begin position="22"/>
        <end position="39"/>
    </location>
</feature>
<accession>A0A4Y2GLD4</accession>
<dbReference type="EMBL" id="BGPR01178236">
    <property type="protein sequence ID" value="GBM53987.1"/>
    <property type="molecule type" value="Genomic_DNA"/>
</dbReference>
<gene>
    <name evidence="2" type="ORF">AVEN_205881_1</name>
</gene>
<evidence type="ECO:0000256" key="1">
    <source>
        <dbReference type="SAM" id="MobiDB-lite"/>
    </source>
</evidence>
<reference evidence="2 3" key="1">
    <citation type="journal article" date="2019" name="Sci. Rep.">
        <title>Orb-weaving spider Araneus ventricosus genome elucidates the spidroin gene catalogue.</title>
        <authorList>
            <person name="Kono N."/>
            <person name="Nakamura H."/>
            <person name="Ohtoshi R."/>
            <person name="Moran D.A.P."/>
            <person name="Shinohara A."/>
            <person name="Yoshida Y."/>
            <person name="Fujiwara M."/>
            <person name="Mori M."/>
            <person name="Tomita M."/>
            <person name="Arakawa K."/>
        </authorList>
    </citation>
    <scope>NUCLEOTIDE SEQUENCE [LARGE SCALE GENOMIC DNA]</scope>
</reference>
<feature type="region of interest" description="Disordered" evidence="1">
    <location>
        <begin position="22"/>
        <end position="55"/>
    </location>
</feature>
<comment type="caution">
    <text evidence="2">The sequence shown here is derived from an EMBL/GenBank/DDBJ whole genome shotgun (WGS) entry which is preliminary data.</text>
</comment>
<evidence type="ECO:0000313" key="2">
    <source>
        <dbReference type="EMBL" id="GBM53987.1"/>
    </source>
</evidence>
<feature type="non-terminal residue" evidence="2">
    <location>
        <position position="1"/>
    </location>
</feature>
<evidence type="ECO:0000313" key="3">
    <source>
        <dbReference type="Proteomes" id="UP000499080"/>
    </source>
</evidence>
<keyword evidence="3" id="KW-1185">Reference proteome</keyword>
<name>A0A4Y2GLD4_ARAVE</name>
<sequence>GGARLGGRKNCLEDDKIIENLMGKERDDEKAGDAEDNTHTTKLRGRKHSYEEMLL</sequence>